<evidence type="ECO:0000256" key="4">
    <source>
        <dbReference type="PROSITE-ProRule" id="PRU00723"/>
    </source>
</evidence>
<dbReference type="Proteomes" id="UP000001542">
    <property type="component" value="Unassembled WGS sequence"/>
</dbReference>
<evidence type="ECO:0008006" key="10">
    <source>
        <dbReference type="Google" id="ProtNLM"/>
    </source>
</evidence>
<dbReference type="InterPro" id="IPR001841">
    <property type="entry name" value="Znf_RING"/>
</dbReference>
<dbReference type="Pfam" id="PF00642">
    <property type="entry name" value="zf-CCCH"/>
    <property type="match status" value="1"/>
</dbReference>
<dbReference type="PANTHER" id="PTHR12930">
    <property type="entry name" value="ZINC FINGER PROTEIN 183"/>
    <property type="match status" value="1"/>
</dbReference>
<protein>
    <recommendedName>
        <fullName evidence="10">Pre-mRNA-splicing factor CWC24</fullName>
    </recommendedName>
</protein>
<name>A2D8J3_TRIV3</name>
<dbReference type="InterPro" id="IPR013083">
    <property type="entry name" value="Znf_RING/FYVE/PHD"/>
</dbReference>
<dbReference type="AlphaFoldDB" id="A2D8J3"/>
<feature type="compositionally biased region" description="Basic and acidic residues" evidence="5">
    <location>
        <begin position="17"/>
        <end position="35"/>
    </location>
</feature>
<dbReference type="SUPFAM" id="SSF90229">
    <property type="entry name" value="CCCH zinc finger"/>
    <property type="match status" value="1"/>
</dbReference>
<evidence type="ECO:0000313" key="9">
    <source>
        <dbReference type="Proteomes" id="UP000001542"/>
    </source>
</evidence>
<evidence type="ECO:0000313" key="8">
    <source>
        <dbReference type="EMBL" id="EAY23242.1"/>
    </source>
</evidence>
<dbReference type="CDD" id="cd16539">
    <property type="entry name" value="RING-HC_RNF113A_B"/>
    <property type="match status" value="1"/>
</dbReference>
<dbReference type="PROSITE" id="PS50089">
    <property type="entry name" value="ZF_RING_2"/>
    <property type="match status" value="1"/>
</dbReference>
<dbReference type="InterPro" id="IPR017907">
    <property type="entry name" value="Znf_RING_CS"/>
</dbReference>
<keyword evidence="9" id="KW-1185">Reference proteome</keyword>
<dbReference type="Gene3D" id="3.30.40.10">
    <property type="entry name" value="Zinc/RING finger domain, C3HC4 (zinc finger)"/>
    <property type="match status" value="1"/>
</dbReference>
<evidence type="ECO:0000256" key="2">
    <source>
        <dbReference type="ARBA" id="ARBA00022771"/>
    </source>
</evidence>
<feature type="zinc finger region" description="C3H1-type" evidence="4">
    <location>
        <begin position="81"/>
        <end position="109"/>
    </location>
</feature>
<dbReference type="PANTHER" id="PTHR12930:SF0">
    <property type="entry name" value="RING FINGER PROTEIN 113B"/>
    <property type="match status" value="1"/>
</dbReference>
<dbReference type="STRING" id="5722.A2D8J3"/>
<dbReference type="SMART" id="SM00184">
    <property type="entry name" value="RING"/>
    <property type="match status" value="1"/>
</dbReference>
<dbReference type="InterPro" id="IPR039971">
    <property type="entry name" value="CWC24-like"/>
</dbReference>
<dbReference type="Pfam" id="PF13923">
    <property type="entry name" value="zf-C3HC4_2"/>
    <property type="match status" value="1"/>
</dbReference>
<sequence>MRKRTKTTSLELPKLSPQDEIHIETNNKTENKEAPIQRNIPEIKNNIETNLKNEEDIKPNMHNSDETTKNMGWQKYSPVIDSEFGICKDYYNTGYCTFGWACKFVHIRDRVALAYDLDRQFEQKQLETSRLESNKPTVEHIDICAICKGTFKNPVQTKCGHVFCQNCAFERFKTDKTCAVCGANTEGIFNTYKPPNSK</sequence>
<dbReference type="InParanoid" id="A2D8J3"/>
<dbReference type="InterPro" id="IPR036855">
    <property type="entry name" value="Znf_CCCH_sf"/>
</dbReference>
<dbReference type="VEuPathDB" id="TrichDB:TVAG_185490"/>
<evidence type="ECO:0000256" key="5">
    <source>
        <dbReference type="SAM" id="MobiDB-lite"/>
    </source>
</evidence>
<reference evidence="8" key="1">
    <citation type="submission" date="2006-10" db="EMBL/GenBank/DDBJ databases">
        <authorList>
            <person name="Amadeo P."/>
            <person name="Zhao Q."/>
            <person name="Wortman J."/>
            <person name="Fraser-Liggett C."/>
            <person name="Carlton J."/>
        </authorList>
    </citation>
    <scope>NUCLEOTIDE SEQUENCE</scope>
    <source>
        <strain evidence="8">G3</strain>
    </source>
</reference>
<evidence type="ECO:0000256" key="1">
    <source>
        <dbReference type="ARBA" id="ARBA00022723"/>
    </source>
</evidence>
<keyword evidence="1 4" id="KW-0479">Metal-binding</keyword>
<dbReference type="PROSITE" id="PS50103">
    <property type="entry name" value="ZF_C3H1"/>
    <property type="match status" value="1"/>
</dbReference>
<accession>A2D8J3</accession>
<gene>
    <name evidence="8" type="ORF">TVAG_185490</name>
</gene>
<feature type="region of interest" description="Disordered" evidence="5">
    <location>
        <begin position="1"/>
        <end position="42"/>
    </location>
</feature>
<dbReference type="eggNOG" id="KOG1813">
    <property type="taxonomic scope" value="Eukaryota"/>
</dbReference>
<dbReference type="OrthoDB" id="25761at2759"/>
<dbReference type="GO" id="GO:0008270">
    <property type="term" value="F:zinc ion binding"/>
    <property type="evidence" value="ECO:0007669"/>
    <property type="project" value="UniProtKB-KW"/>
</dbReference>
<feature type="domain" description="RING-type" evidence="6">
    <location>
        <begin position="144"/>
        <end position="181"/>
    </location>
</feature>
<dbReference type="EMBL" id="DS113179">
    <property type="protein sequence ID" value="EAY23242.1"/>
    <property type="molecule type" value="Genomic_DNA"/>
</dbReference>
<evidence type="ECO:0000259" key="7">
    <source>
        <dbReference type="PROSITE" id="PS50103"/>
    </source>
</evidence>
<dbReference type="SUPFAM" id="SSF57850">
    <property type="entry name" value="RING/U-box"/>
    <property type="match status" value="1"/>
</dbReference>
<dbReference type="KEGG" id="tva:5468804"/>
<proteinExistence type="predicted"/>
<evidence type="ECO:0000259" key="6">
    <source>
        <dbReference type="PROSITE" id="PS50089"/>
    </source>
</evidence>
<reference evidence="8" key="2">
    <citation type="journal article" date="2007" name="Science">
        <title>Draft genome sequence of the sexually transmitted pathogen Trichomonas vaginalis.</title>
        <authorList>
            <person name="Carlton J.M."/>
            <person name="Hirt R.P."/>
            <person name="Silva J.C."/>
            <person name="Delcher A.L."/>
            <person name="Schatz M."/>
            <person name="Zhao Q."/>
            <person name="Wortman J.R."/>
            <person name="Bidwell S.L."/>
            <person name="Alsmark U.C.M."/>
            <person name="Besteiro S."/>
            <person name="Sicheritz-Ponten T."/>
            <person name="Noel C.J."/>
            <person name="Dacks J.B."/>
            <person name="Foster P.G."/>
            <person name="Simillion C."/>
            <person name="Van de Peer Y."/>
            <person name="Miranda-Saavedra D."/>
            <person name="Barton G.J."/>
            <person name="Westrop G.D."/>
            <person name="Mueller S."/>
            <person name="Dessi D."/>
            <person name="Fiori P.L."/>
            <person name="Ren Q."/>
            <person name="Paulsen I."/>
            <person name="Zhang H."/>
            <person name="Bastida-Corcuera F.D."/>
            <person name="Simoes-Barbosa A."/>
            <person name="Brown M.T."/>
            <person name="Hayes R.D."/>
            <person name="Mukherjee M."/>
            <person name="Okumura C.Y."/>
            <person name="Schneider R."/>
            <person name="Smith A.J."/>
            <person name="Vanacova S."/>
            <person name="Villalvazo M."/>
            <person name="Haas B.J."/>
            <person name="Pertea M."/>
            <person name="Feldblyum T.V."/>
            <person name="Utterback T.R."/>
            <person name="Shu C.L."/>
            <person name="Osoegawa K."/>
            <person name="de Jong P.J."/>
            <person name="Hrdy I."/>
            <person name="Horvathova L."/>
            <person name="Zubacova Z."/>
            <person name="Dolezal P."/>
            <person name="Malik S.B."/>
            <person name="Logsdon J.M. Jr."/>
            <person name="Henze K."/>
            <person name="Gupta A."/>
            <person name="Wang C.C."/>
            <person name="Dunne R.L."/>
            <person name="Upcroft J.A."/>
            <person name="Upcroft P."/>
            <person name="White O."/>
            <person name="Salzberg S.L."/>
            <person name="Tang P."/>
            <person name="Chiu C.-H."/>
            <person name="Lee Y.-S."/>
            <person name="Embley T.M."/>
            <person name="Coombs G.H."/>
            <person name="Mottram J.C."/>
            <person name="Tachezy J."/>
            <person name="Fraser-Liggett C.M."/>
            <person name="Johnson P.J."/>
        </authorList>
    </citation>
    <scope>NUCLEOTIDE SEQUENCE [LARGE SCALE GENOMIC DNA]</scope>
    <source>
        <strain evidence="8">G3</strain>
    </source>
</reference>
<feature type="domain" description="C3H1-type" evidence="7">
    <location>
        <begin position="81"/>
        <end position="109"/>
    </location>
</feature>
<dbReference type="GO" id="GO:0005684">
    <property type="term" value="C:U2-type spliceosomal complex"/>
    <property type="evidence" value="ECO:0000318"/>
    <property type="project" value="GO_Central"/>
</dbReference>
<keyword evidence="2 4" id="KW-0863">Zinc-finger</keyword>
<dbReference type="VEuPathDB" id="TrichDB:TVAGG3_0392860"/>
<dbReference type="PROSITE" id="PS00518">
    <property type="entry name" value="ZF_RING_1"/>
    <property type="match status" value="1"/>
</dbReference>
<dbReference type="RefSeq" id="XP_001584228.1">
    <property type="nucleotide sequence ID" value="XM_001584178.1"/>
</dbReference>
<dbReference type="GO" id="GO:0034247">
    <property type="term" value="P:snoRNA splicing"/>
    <property type="evidence" value="ECO:0000318"/>
    <property type="project" value="GO_Central"/>
</dbReference>
<keyword evidence="3 4" id="KW-0862">Zinc</keyword>
<evidence type="ECO:0000256" key="3">
    <source>
        <dbReference type="ARBA" id="ARBA00022833"/>
    </source>
</evidence>
<organism evidence="8 9">
    <name type="scientific">Trichomonas vaginalis (strain ATCC PRA-98 / G3)</name>
    <dbReference type="NCBI Taxonomy" id="412133"/>
    <lineage>
        <taxon>Eukaryota</taxon>
        <taxon>Metamonada</taxon>
        <taxon>Parabasalia</taxon>
        <taxon>Trichomonadida</taxon>
        <taxon>Trichomonadidae</taxon>
        <taxon>Trichomonas</taxon>
    </lineage>
</organism>
<dbReference type="InterPro" id="IPR000571">
    <property type="entry name" value="Znf_CCCH"/>
</dbReference>
<dbReference type="OMA" id="CGANTEG"/>